<organism evidence="2 3">
    <name type="scientific">Lolium multiflorum</name>
    <name type="common">Italian ryegrass</name>
    <name type="synonym">Lolium perenne subsp. multiflorum</name>
    <dbReference type="NCBI Taxonomy" id="4521"/>
    <lineage>
        <taxon>Eukaryota</taxon>
        <taxon>Viridiplantae</taxon>
        <taxon>Streptophyta</taxon>
        <taxon>Embryophyta</taxon>
        <taxon>Tracheophyta</taxon>
        <taxon>Spermatophyta</taxon>
        <taxon>Magnoliopsida</taxon>
        <taxon>Liliopsida</taxon>
        <taxon>Poales</taxon>
        <taxon>Poaceae</taxon>
        <taxon>BOP clade</taxon>
        <taxon>Pooideae</taxon>
        <taxon>Poodae</taxon>
        <taxon>Poeae</taxon>
        <taxon>Poeae Chloroplast Group 2 (Poeae type)</taxon>
        <taxon>Loliodinae</taxon>
        <taxon>Loliinae</taxon>
        <taxon>Lolium</taxon>
    </lineage>
</organism>
<evidence type="ECO:0000256" key="1">
    <source>
        <dbReference type="SAM" id="MobiDB-lite"/>
    </source>
</evidence>
<protein>
    <submittedName>
        <fullName evidence="2">Uncharacterized protein</fullName>
    </submittedName>
</protein>
<feature type="region of interest" description="Disordered" evidence="1">
    <location>
        <begin position="96"/>
        <end position="115"/>
    </location>
</feature>
<evidence type="ECO:0000313" key="2">
    <source>
        <dbReference type="EMBL" id="KAK1612897.1"/>
    </source>
</evidence>
<sequence>MAAGDGNGAALPLGESLGLVLTESTMAHDLLDHAQRDALQRIHQALMAVQRMSHHEVDLLTQRPGKGEGRGKGRGKLTVAAVWSSSNGGDRVFLLQRRRQRGPPPTATAAWSSSDVPYSNGGGGVMGQGVGAGGGGWWRTVEDGVAGQ</sequence>
<accession>A0AAD8R317</accession>
<dbReference type="EMBL" id="JAUUTY010000007">
    <property type="protein sequence ID" value="KAK1612897.1"/>
    <property type="molecule type" value="Genomic_DNA"/>
</dbReference>
<feature type="region of interest" description="Disordered" evidence="1">
    <location>
        <begin position="54"/>
        <end position="75"/>
    </location>
</feature>
<proteinExistence type="predicted"/>
<gene>
    <name evidence="2" type="ORF">QYE76_036570</name>
</gene>
<reference evidence="2" key="1">
    <citation type="submission" date="2023-07" db="EMBL/GenBank/DDBJ databases">
        <title>A chromosome-level genome assembly of Lolium multiflorum.</title>
        <authorList>
            <person name="Chen Y."/>
            <person name="Copetti D."/>
            <person name="Kolliker R."/>
            <person name="Studer B."/>
        </authorList>
    </citation>
    <scope>NUCLEOTIDE SEQUENCE</scope>
    <source>
        <strain evidence="2">02402/16</strain>
        <tissue evidence="2">Leaf</tissue>
    </source>
</reference>
<evidence type="ECO:0000313" key="3">
    <source>
        <dbReference type="Proteomes" id="UP001231189"/>
    </source>
</evidence>
<dbReference type="Proteomes" id="UP001231189">
    <property type="component" value="Unassembled WGS sequence"/>
</dbReference>
<keyword evidence="3" id="KW-1185">Reference proteome</keyword>
<comment type="caution">
    <text evidence="2">The sequence shown here is derived from an EMBL/GenBank/DDBJ whole genome shotgun (WGS) entry which is preliminary data.</text>
</comment>
<dbReference type="AlphaFoldDB" id="A0AAD8R317"/>
<name>A0AAD8R317_LOLMU</name>